<organism evidence="2 3">
    <name type="scientific">Saccharopolyspora rectivirgula</name>
    <dbReference type="NCBI Taxonomy" id="28042"/>
    <lineage>
        <taxon>Bacteria</taxon>
        <taxon>Bacillati</taxon>
        <taxon>Actinomycetota</taxon>
        <taxon>Actinomycetes</taxon>
        <taxon>Pseudonocardiales</taxon>
        <taxon>Pseudonocardiaceae</taxon>
        <taxon>Saccharopolyspora</taxon>
    </lineage>
</organism>
<sequence length="150" mass="15920">MARLLIVHHTPSPGMQAILEKVVEGATTEEITGVEVVRRPALGATASDVLEADGYLLGTPANLGYISGALKHFFDTVYYPCLDATAGRPFGYYVHGNEGVEGAHRAIKSITTGLGWKQAAEPLTVLGQPDQQALEACWELGATIAANLMQ</sequence>
<dbReference type="AlphaFoldDB" id="A0A073B3I3"/>
<dbReference type="RefSeq" id="WP_029722851.1">
    <property type="nucleotide sequence ID" value="NZ_JAJUIW010000020.1"/>
</dbReference>
<dbReference type="Gene3D" id="3.40.50.360">
    <property type="match status" value="1"/>
</dbReference>
<dbReference type="STRING" id="28042.GU90_00340"/>
<reference evidence="2 3" key="1">
    <citation type="submission" date="2014-06" db="EMBL/GenBank/DDBJ databases">
        <title>Saccharopolyspora rectivirgula DSM-43113 Genome sequencing.</title>
        <authorList>
            <person name="Barrera C."/>
            <person name="Millon L."/>
            <person name="Rognon B."/>
            <person name="Zaugg C."/>
            <person name="Monod M."/>
        </authorList>
    </citation>
    <scope>NUCLEOTIDE SEQUENCE [LARGE SCALE GENOMIC DNA]</scope>
    <source>
        <strain evidence="2 3">DSM 43113</strain>
    </source>
</reference>
<gene>
    <name evidence="2" type="ORF">GU90_00340</name>
</gene>
<dbReference type="InterPro" id="IPR029039">
    <property type="entry name" value="Flavoprotein-like_sf"/>
</dbReference>
<protein>
    <submittedName>
        <fullName evidence="2">Flavodoxin</fullName>
    </submittedName>
</protein>
<dbReference type="Proteomes" id="UP000031419">
    <property type="component" value="Unassembled WGS sequence"/>
</dbReference>
<dbReference type="EMBL" id="JNVU01000002">
    <property type="protein sequence ID" value="KEI46135.1"/>
    <property type="molecule type" value="Genomic_DNA"/>
</dbReference>
<keyword evidence="3" id="KW-1185">Reference proteome</keyword>
<evidence type="ECO:0000313" key="2">
    <source>
        <dbReference type="EMBL" id="KEI46135.1"/>
    </source>
</evidence>
<comment type="caution">
    <text evidence="2">The sequence shown here is derived from an EMBL/GenBank/DDBJ whole genome shotgun (WGS) entry which is preliminary data.</text>
</comment>
<dbReference type="GO" id="GO:0016491">
    <property type="term" value="F:oxidoreductase activity"/>
    <property type="evidence" value="ECO:0007669"/>
    <property type="project" value="InterPro"/>
</dbReference>
<feature type="domain" description="NADPH-dependent FMN reductase-like" evidence="1">
    <location>
        <begin position="38"/>
        <end position="117"/>
    </location>
</feature>
<evidence type="ECO:0000259" key="1">
    <source>
        <dbReference type="Pfam" id="PF03358"/>
    </source>
</evidence>
<dbReference type="SUPFAM" id="SSF52218">
    <property type="entry name" value="Flavoproteins"/>
    <property type="match status" value="1"/>
</dbReference>
<dbReference type="Pfam" id="PF03358">
    <property type="entry name" value="FMN_red"/>
    <property type="match status" value="1"/>
</dbReference>
<name>A0A073B3I3_9PSEU</name>
<proteinExistence type="predicted"/>
<accession>A0A073B3I3</accession>
<dbReference type="eggNOG" id="COG0655">
    <property type="taxonomic scope" value="Bacteria"/>
</dbReference>
<evidence type="ECO:0000313" key="3">
    <source>
        <dbReference type="Proteomes" id="UP000031419"/>
    </source>
</evidence>
<dbReference type="OrthoDB" id="5736081at2"/>
<dbReference type="InterPro" id="IPR005025">
    <property type="entry name" value="FMN_Rdtase-like_dom"/>
</dbReference>